<comment type="similarity">
    <text evidence="1 2">Belongs to the enoyl-CoA hydratase/isomerase family.</text>
</comment>
<reference evidence="3 4" key="1">
    <citation type="submission" date="2018-09" db="EMBL/GenBank/DDBJ databases">
        <authorList>
            <person name="Zhu H."/>
        </authorList>
    </citation>
    <scope>NUCLEOTIDE SEQUENCE [LARGE SCALE GENOMIC DNA]</scope>
    <source>
        <strain evidence="3 4">K2R10-39</strain>
    </source>
</reference>
<evidence type="ECO:0000313" key="4">
    <source>
        <dbReference type="Proteomes" id="UP000285190"/>
    </source>
</evidence>
<dbReference type="EMBL" id="QYUN01000003">
    <property type="protein sequence ID" value="RJF96774.1"/>
    <property type="molecule type" value="Genomic_DNA"/>
</dbReference>
<dbReference type="OrthoDB" id="5291143at2"/>
<dbReference type="PANTHER" id="PTHR43459:SF1">
    <property type="entry name" value="EG:BACN32G11.4 PROTEIN"/>
    <property type="match status" value="1"/>
</dbReference>
<dbReference type="InterPro" id="IPR029045">
    <property type="entry name" value="ClpP/crotonase-like_dom_sf"/>
</dbReference>
<dbReference type="Gene3D" id="3.90.226.10">
    <property type="entry name" value="2-enoyl-CoA Hydratase, Chain A, domain 1"/>
    <property type="match status" value="1"/>
</dbReference>
<proteinExistence type="inferred from homology"/>
<dbReference type="InterPro" id="IPR001753">
    <property type="entry name" value="Enoyl-CoA_hydra/iso"/>
</dbReference>
<organism evidence="3 4">
    <name type="scientific">Noviherbaspirillum cavernae</name>
    <dbReference type="NCBI Taxonomy" id="2320862"/>
    <lineage>
        <taxon>Bacteria</taxon>
        <taxon>Pseudomonadati</taxon>
        <taxon>Pseudomonadota</taxon>
        <taxon>Betaproteobacteria</taxon>
        <taxon>Burkholderiales</taxon>
        <taxon>Oxalobacteraceae</taxon>
        <taxon>Noviherbaspirillum</taxon>
    </lineage>
</organism>
<dbReference type="RefSeq" id="WP_119742912.1">
    <property type="nucleotide sequence ID" value="NZ_QYUN01000003.1"/>
</dbReference>
<dbReference type="PANTHER" id="PTHR43459">
    <property type="entry name" value="ENOYL-COA HYDRATASE"/>
    <property type="match status" value="1"/>
</dbReference>
<sequence>MTFNLLKLDISDGVARLTLDAPDSHNALTESMQREMLAALDCLKGRDDVGALMVTGSGKAFCSGADLNWLTRRGESGPCVNMDALRMLEQLANPLILALQQLPMPVIAAVNGAAAGAGFSLALAADIVLAARSAFFASPFLPRLGLIPDMGASWMLPAIVGRARTLGMILLGDRLTAEKAADWGLIWECVDDSELLGAANQVARRLAQAPSHIAIEARRALAAAGSQGLEAQLAYEYQRQLDLAARPSFGEGVSAFLEKRAPDFRPR</sequence>
<dbReference type="Proteomes" id="UP000285190">
    <property type="component" value="Unassembled WGS sequence"/>
</dbReference>
<accession>A0A418WVL8</accession>
<dbReference type="PROSITE" id="PS00166">
    <property type="entry name" value="ENOYL_COA_HYDRATASE"/>
    <property type="match status" value="1"/>
</dbReference>
<protein>
    <submittedName>
        <fullName evidence="3">Enoyl-CoA hydratase</fullName>
    </submittedName>
</protein>
<dbReference type="SUPFAM" id="SSF52096">
    <property type="entry name" value="ClpP/crotonase"/>
    <property type="match status" value="1"/>
</dbReference>
<evidence type="ECO:0000256" key="2">
    <source>
        <dbReference type="RuleBase" id="RU003707"/>
    </source>
</evidence>
<gene>
    <name evidence="3" type="ORF">D3870_20505</name>
</gene>
<dbReference type="InterPro" id="IPR014748">
    <property type="entry name" value="Enoyl-CoA_hydra_C"/>
</dbReference>
<dbReference type="AlphaFoldDB" id="A0A418WVL8"/>
<dbReference type="Gene3D" id="1.10.12.10">
    <property type="entry name" value="Lyase 2-enoyl-coa Hydratase, Chain A, domain 2"/>
    <property type="match status" value="1"/>
</dbReference>
<evidence type="ECO:0000313" key="3">
    <source>
        <dbReference type="EMBL" id="RJF96774.1"/>
    </source>
</evidence>
<name>A0A418WVL8_9BURK</name>
<comment type="caution">
    <text evidence="3">The sequence shown here is derived from an EMBL/GenBank/DDBJ whole genome shotgun (WGS) entry which is preliminary data.</text>
</comment>
<dbReference type="InterPro" id="IPR018376">
    <property type="entry name" value="Enoyl-CoA_hyd/isom_CS"/>
</dbReference>
<evidence type="ECO:0000256" key="1">
    <source>
        <dbReference type="ARBA" id="ARBA00005254"/>
    </source>
</evidence>
<dbReference type="Pfam" id="PF00378">
    <property type="entry name" value="ECH_1"/>
    <property type="match status" value="1"/>
</dbReference>
<keyword evidence="4" id="KW-1185">Reference proteome</keyword>
<dbReference type="GO" id="GO:0003824">
    <property type="term" value="F:catalytic activity"/>
    <property type="evidence" value="ECO:0007669"/>
    <property type="project" value="InterPro"/>
</dbReference>
<dbReference type="CDD" id="cd06558">
    <property type="entry name" value="crotonase-like"/>
    <property type="match status" value="1"/>
</dbReference>